<reference evidence="1 2" key="1">
    <citation type="journal article" date="2013" name="Genome Biol. Evol.">
        <title>Genome evolution and phylogenomic analysis of candidatus kinetoplastibacterium, the betaproteobacterial endosymbionts of strigomonas and angomonas.</title>
        <authorList>
            <person name="Alves J.M."/>
            <person name="Serrano M.G."/>
            <person name="Maia da Silva F."/>
            <person name="Voegtly L.J."/>
            <person name="Matveyev A.V."/>
            <person name="Teixeira M.M."/>
            <person name="Camargo E.P."/>
            <person name="Buck G.A."/>
        </authorList>
    </citation>
    <scope>NUCLEOTIDE SEQUENCE [LARGE SCALE GENOMIC DNA]</scope>
    <source>
        <strain evidence="1 2">TCC036E</strain>
    </source>
</reference>
<dbReference type="STRING" id="1208918.CDEE_0124"/>
<sequence>MSYKKNQFDSVSLISDSPCIAVCSTLFDDICKGCGRTAYEVSHWVSFTDKQKVEIWNRIRKQGYPKR</sequence>
<dbReference type="PATRIC" id="fig|1208918.3.peg.657"/>
<dbReference type="eggNOG" id="COG3313">
    <property type="taxonomic scope" value="Bacteria"/>
</dbReference>
<dbReference type="PANTHER" id="PTHR35175:SF1">
    <property type="entry name" value="OXIDOREDUCTASE"/>
    <property type="match status" value="1"/>
</dbReference>
<dbReference type="AlphaFoldDB" id="M1LV34"/>
<dbReference type="KEGG" id="kct:CDEE_0124"/>
<protein>
    <recommendedName>
        <fullName evidence="3">Fe-S protein</fullName>
    </recommendedName>
</protein>
<dbReference type="EMBL" id="CP003804">
    <property type="protein sequence ID" value="AGF47956.1"/>
    <property type="molecule type" value="Genomic_DNA"/>
</dbReference>
<evidence type="ECO:0000313" key="2">
    <source>
        <dbReference type="Proteomes" id="UP000011686"/>
    </source>
</evidence>
<evidence type="ECO:0008006" key="3">
    <source>
        <dbReference type="Google" id="ProtNLM"/>
    </source>
</evidence>
<proteinExistence type="predicted"/>
<dbReference type="Proteomes" id="UP000011686">
    <property type="component" value="Chromosome"/>
</dbReference>
<gene>
    <name evidence="1" type="ORF">CDEE_0124</name>
</gene>
<name>M1LV34_9PROT</name>
<organism evidence="1 2">
    <name type="scientific">Candidatus Kinetoplastidibacterium crithidiae TCC036E</name>
    <dbReference type="NCBI Taxonomy" id="1208918"/>
    <lineage>
        <taxon>Bacteria</taxon>
        <taxon>Pseudomonadati</taxon>
        <taxon>Pseudomonadota</taxon>
        <taxon>Betaproteobacteria</taxon>
        <taxon>Candidatus Kinetoplastidibacterium</taxon>
    </lineage>
</organism>
<dbReference type="PANTHER" id="PTHR35175">
    <property type="entry name" value="DUF1289 DOMAIN-CONTAINING PROTEIN"/>
    <property type="match status" value="1"/>
</dbReference>
<accession>M1LV34</accession>
<keyword evidence="2" id="KW-1185">Reference proteome</keyword>
<dbReference type="Pfam" id="PF06945">
    <property type="entry name" value="DUF1289"/>
    <property type="match status" value="1"/>
</dbReference>
<dbReference type="RefSeq" id="WP_015389188.1">
    <property type="nucleotide sequence ID" value="NC_020283.1"/>
</dbReference>
<dbReference type="InterPro" id="IPR010710">
    <property type="entry name" value="DUF1289"/>
</dbReference>
<dbReference type="HOGENOM" id="CLU_162538_2_0_4"/>
<evidence type="ECO:0000313" key="1">
    <source>
        <dbReference type="EMBL" id="AGF47956.1"/>
    </source>
</evidence>